<name>A0ABR0KNK7_9EURO</name>
<proteinExistence type="predicted"/>
<reference evidence="2 3" key="1">
    <citation type="submission" date="2023-08" db="EMBL/GenBank/DDBJ databases">
        <title>Black Yeasts Isolated from many extreme environments.</title>
        <authorList>
            <person name="Coleine C."/>
            <person name="Stajich J.E."/>
            <person name="Selbmann L."/>
        </authorList>
    </citation>
    <scope>NUCLEOTIDE SEQUENCE [LARGE SCALE GENOMIC DNA]</scope>
    <source>
        <strain evidence="2 3">CCFEE 5885</strain>
    </source>
</reference>
<evidence type="ECO:0000313" key="2">
    <source>
        <dbReference type="EMBL" id="KAK5102127.1"/>
    </source>
</evidence>
<protein>
    <submittedName>
        <fullName evidence="2">Uncharacterized protein</fullName>
    </submittedName>
</protein>
<feature type="compositionally biased region" description="Acidic residues" evidence="1">
    <location>
        <begin position="135"/>
        <end position="144"/>
    </location>
</feature>
<feature type="compositionally biased region" description="Acidic residues" evidence="1">
    <location>
        <begin position="450"/>
        <end position="463"/>
    </location>
</feature>
<feature type="compositionally biased region" description="Polar residues" evidence="1">
    <location>
        <begin position="57"/>
        <end position="71"/>
    </location>
</feature>
<feature type="region of interest" description="Disordered" evidence="1">
    <location>
        <begin position="347"/>
        <end position="419"/>
    </location>
</feature>
<dbReference type="Proteomes" id="UP001345013">
    <property type="component" value="Unassembled WGS sequence"/>
</dbReference>
<feature type="region of interest" description="Disordered" evidence="1">
    <location>
        <begin position="1"/>
        <end position="38"/>
    </location>
</feature>
<feature type="compositionally biased region" description="Basic and acidic residues" evidence="1">
    <location>
        <begin position="232"/>
        <end position="241"/>
    </location>
</feature>
<feature type="compositionally biased region" description="Acidic residues" evidence="1">
    <location>
        <begin position="172"/>
        <end position="182"/>
    </location>
</feature>
<accession>A0ABR0KNK7</accession>
<feature type="compositionally biased region" description="Polar residues" evidence="1">
    <location>
        <begin position="584"/>
        <end position="596"/>
    </location>
</feature>
<feature type="compositionally biased region" description="Polar residues" evidence="1">
    <location>
        <begin position="507"/>
        <end position="517"/>
    </location>
</feature>
<feature type="region of interest" description="Disordered" evidence="1">
    <location>
        <begin position="55"/>
        <end position="249"/>
    </location>
</feature>
<comment type="caution">
    <text evidence="2">The sequence shown here is derived from an EMBL/GenBank/DDBJ whole genome shotgun (WGS) entry which is preliminary data.</text>
</comment>
<evidence type="ECO:0000256" key="1">
    <source>
        <dbReference type="SAM" id="MobiDB-lite"/>
    </source>
</evidence>
<feature type="compositionally biased region" description="Polar residues" evidence="1">
    <location>
        <begin position="476"/>
        <end position="485"/>
    </location>
</feature>
<evidence type="ECO:0000313" key="3">
    <source>
        <dbReference type="Proteomes" id="UP001345013"/>
    </source>
</evidence>
<feature type="compositionally biased region" description="Basic and acidic residues" evidence="1">
    <location>
        <begin position="347"/>
        <end position="357"/>
    </location>
</feature>
<feature type="compositionally biased region" description="Low complexity" evidence="1">
    <location>
        <begin position="108"/>
        <end position="117"/>
    </location>
</feature>
<gene>
    <name evidence="2" type="ORF">LTR24_000358</name>
</gene>
<keyword evidence="3" id="KW-1185">Reference proteome</keyword>
<dbReference type="EMBL" id="JAVRRG010000003">
    <property type="protein sequence ID" value="KAK5102127.1"/>
    <property type="molecule type" value="Genomic_DNA"/>
</dbReference>
<sequence length="596" mass="63173">MSDRDPQRPNADIPPISNKPGHYFRRSQRAASEELAEHLNDPLNKVEFGGQLYGHNVYSSNRQGRLGSNFNRPRARSGGTIPVHADAPPPSGAAVAGVHSDDGGGAADGNDAAGCADSQSGGRSIDGGETTGPGDENENEDENGEDHIDGDGAAGVAGDAGDAGDTAGGNDAGDEDKSDSDSDSVLVIVEGDSDSEESSDSDHDEKRDDDEETAVRSDDGDAVAGAEAQDLNEQHTDRTESDNNTTSATVANTTHTVAAPLTARQQASLEQLAERVDRWPVIFTLAELVAILRRNKWYITAAEKEAWRLMDDMAQRDEDEAGNTGTIPEEDGIAEGENVQAHGNTVEEGRVGRHGGDDAAMTASNSDFNDNSHEFNDHGTTAAQGSDQEGITNNQAGGHGIGNQTDFGPPIGDGQDLTPSEMQEIDNRIAQIVIIESASPDTDADSGREVDDDAKDNNGEADDAAASLTDLEHELNSSGPSLNTQKDVRQEQADGDEDDGSGHRLGGSQNNETSSEITAEDLRRRRIVYPRGPERGMNRSRHVITRMNEQHEAEPPSTPTQSYLRPVSSEVPKSRNHDAAVTSLDDNSQCANGQSD</sequence>
<feature type="region of interest" description="Disordered" evidence="1">
    <location>
        <begin position="317"/>
        <end position="336"/>
    </location>
</feature>
<organism evidence="2 3">
    <name type="scientific">Lithohypha guttulata</name>
    <dbReference type="NCBI Taxonomy" id="1690604"/>
    <lineage>
        <taxon>Eukaryota</taxon>
        <taxon>Fungi</taxon>
        <taxon>Dikarya</taxon>
        <taxon>Ascomycota</taxon>
        <taxon>Pezizomycotina</taxon>
        <taxon>Eurotiomycetes</taxon>
        <taxon>Chaetothyriomycetidae</taxon>
        <taxon>Chaetothyriales</taxon>
        <taxon>Trichomeriaceae</taxon>
        <taxon>Lithohypha</taxon>
    </lineage>
</organism>
<feature type="compositionally biased region" description="Low complexity" evidence="1">
    <location>
        <begin position="154"/>
        <end position="165"/>
    </location>
</feature>
<feature type="region of interest" description="Disordered" evidence="1">
    <location>
        <begin position="437"/>
        <end position="596"/>
    </location>
</feature>
<feature type="compositionally biased region" description="Polar residues" evidence="1">
    <location>
        <begin position="378"/>
        <end position="406"/>
    </location>
</feature>